<feature type="domain" description="AMP-binding enzyme C-terminal" evidence="5">
    <location>
        <begin position="443"/>
        <end position="518"/>
    </location>
</feature>
<protein>
    <submittedName>
        <fullName evidence="6">Fatty-acyl-CoA synthase</fullName>
    </submittedName>
</protein>
<feature type="domain" description="AMP-dependent synthetase/ligase" evidence="4">
    <location>
        <begin position="35"/>
        <end position="392"/>
    </location>
</feature>
<dbReference type="STRING" id="366584.SAMN05216377_11160"/>
<dbReference type="InterPro" id="IPR045851">
    <property type="entry name" value="AMP-bd_C_sf"/>
</dbReference>
<evidence type="ECO:0000256" key="3">
    <source>
        <dbReference type="SAM" id="MobiDB-lite"/>
    </source>
</evidence>
<organism evidence="6 7">
    <name type="scientific">Pseudonocardia oroxyli</name>
    <dbReference type="NCBI Taxonomy" id="366584"/>
    <lineage>
        <taxon>Bacteria</taxon>
        <taxon>Bacillati</taxon>
        <taxon>Actinomycetota</taxon>
        <taxon>Actinomycetes</taxon>
        <taxon>Pseudonocardiales</taxon>
        <taxon>Pseudonocardiaceae</taxon>
        <taxon>Pseudonocardia</taxon>
    </lineage>
</organism>
<dbReference type="PANTHER" id="PTHR43201">
    <property type="entry name" value="ACYL-COA SYNTHETASE"/>
    <property type="match status" value="1"/>
</dbReference>
<keyword evidence="2" id="KW-0436">Ligase</keyword>
<evidence type="ECO:0000256" key="2">
    <source>
        <dbReference type="ARBA" id="ARBA00022598"/>
    </source>
</evidence>
<evidence type="ECO:0000313" key="7">
    <source>
        <dbReference type="Proteomes" id="UP000198967"/>
    </source>
</evidence>
<dbReference type="Pfam" id="PF13193">
    <property type="entry name" value="AMP-binding_C"/>
    <property type="match status" value="1"/>
</dbReference>
<dbReference type="InterPro" id="IPR000873">
    <property type="entry name" value="AMP-dep_synth/lig_dom"/>
</dbReference>
<reference evidence="6 7" key="1">
    <citation type="submission" date="2016-10" db="EMBL/GenBank/DDBJ databases">
        <authorList>
            <person name="de Groot N.N."/>
        </authorList>
    </citation>
    <scope>NUCLEOTIDE SEQUENCE [LARGE SCALE GENOMIC DNA]</scope>
    <source>
        <strain evidence="6 7">CGMCC 4.3143</strain>
    </source>
</reference>
<name>A0A1G7TL45_PSEOR</name>
<dbReference type="Proteomes" id="UP000198967">
    <property type="component" value="Unassembled WGS sequence"/>
</dbReference>
<dbReference type="PANTHER" id="PTHR43201:SF5">
    <property type="entry name" value="MEDIUM-CHAIN ACYL-COA LIGASE ACSF2, MITOCHONDRIAL"/>
    <property type="match status" value="1"/>
</dbReference>
<dbReference type="GO" id="GO:0031956">
    <property type="term" value="F:medium-chain fatty acid-CoA ligase activity"/>
    <property type="evidence" value="ECO:0007669"/>
    <property type="project" value="TreeGrafter"/>
</dbReference>
<dbReference type="Pfam" id="PF00501">
    <property type="entry name" value="AMP-binding"/>
    <property type="match status" value="1"/>
</dbReference>
<feature type="region of interest" description="Disordered" evidence="3">
    <location>
        <begin position="535"/>
        <end position="554"/>
    </location>
</feature>
<dbReference type="InterPro" id="IPR025110">
    <property type="entry name" value="AMP-bd_C"/>
</dbReference>
<dbReference type="InterPro" id="IPR042099">
    <property type="entry name" value="ANL_N_sf"/>
</dbReference>
<dbReference type="Gene3D" id="3.30.300.30">
    <property type="match status" value="1"/>
</dbReference>
<comment type="similarity">
    <text evidence="1">Belongs to the ATP-dependent AMP-binding enzyme family.</text>
</comment>
<evidence type="ECO:0000259" key="4">
    <source>
        <dbReference type="Pfam" id="PF00501"/>
    </source>
</evidence>
<dbReference type="PROSITE" id="PS00455">
    <property type="entry name" value="AMP_BINDING"/>
    <property type="match status" value="1"/>
</dbReference>
<feature type="compositionally biased region" description="Low complexity" evidence="3">
    <location>
        <begin position="541"/>
        <end position="554"/>
    </location>
</feature>
<dbReference type="AlphaFoldDB" id="A0A1G7TL45"/>
<dbReference type="SUPFAM" id="SSF56801">
    <property type="entry name" value="Acetyl-CoA synthetase-like"/>
    <property type="match status" value="1"/>
</dbReference>
<keyword evidence="7" id="KW-1185">Reference proteome</keyword>
<evidence type="ECO:0000259" key="5">
    <source>
        <dbReference type="Pfam" id="PF13193"/>
    </source>
</evidence>
<evidence type="ECO:0000256" key="1">
    <source>
        <dbReference type="ARBA" id="ARBA00006432"/>
    </source>
</evidence>
<accession>A0A1G7TL45</accession>
<dbReference type="GO" id="GO:0006631">
    <property type="term" value="P:fatty acid metabolic process"/>
    <property type="evidence" value="ECO:0007669"/>
    <property type="project" value="TreeGrafter"/>
</dbReference>
<dbReference type="EMBL" id="FNBE01000011">
    <property type="protein sequence ID" value="SDG35802.1"/>
    <property type="molecule type" value="Genomic_DNA"/>
</dbReference>
<evidence type="ECO:0000313" key="6">
    <source>
        <dbReference type="EMBL" id="SDG35802.1"/>
    </source>
</evidence>
<dbReference type="InterPro" id="IPR020845">
    <property type="entry name" value="AMP-binding_CS"/>
</dbReference>
<dbReference type="Gene3D" id="3.40.50.12780">
    <property type="entry name" value="N-terminal domain of ligase-like"/>
    <property type="match status" value="1"/>
</dbReference>
<gene>
    <name evidence="6" type="ORF">SAMN05216377_11160</name>
</gene>
<proteinExistence type="inferred from homology"/>
<sequence length="554" mass="59071">MSEAGRAVAGRVGPSAYWPTDESMELQETTVGAVLRERAATVPDTTAVFWLAGDTLESMTYARLLELSLECAARIMAVTRAVGDRLAVWTPNTVEWIIVYYGCALSGRVIVPLNPMLSDGEFVHSLQHCGAPVVLAAADFRDRDLLGRAQKLAPELGVRAHDLRLWADLPVSFDPLPEVSPADPLLIQYTSGTTGKPKGAVLSHSCAYNNAQLRGRLMKPGDAEVWCSPAGFHHVGGSVSRVLGALALSGAVVVVTDPKGSIVVDLLERTRVTHAGLIGKLALDFLDAVGAGRAFPALTSVALGGTTVTPDVVQRIIDAVGVAVVNGYGQSETPHITGTRSDDSPEDRLHTIGRPLPQRELCIMRPGTTEYADLDETGEICTRGPLIMDGYFEDPVATAATIDENGWLHTGDLGSMDERGFLTFRGRLREVVIRGGENVYPVEVESALALCDGVEEVAVVGVPDARWGEQLMAVVRTRPGSALDAEALRAHAMGHLAPFKIPRYWRFTSDMPRTASGKIRKNVLVDTFAVEQADSAGNTGARSAADAAVDATHA</sequence>